<evidence type="ECO:0000313" key="2">
    <source>
        <dbReference type="EMBL" id="GEY82830.1"/>
    </source>
</evidence>
<name>A0A699HXI3_TANCI</name>
<gene>
    <name evidence="2" type="ORF">Tci_454804</name>
</gene>
<comment type="caution">
    <text evidence="2">The sequence shown here is derived from an EMBL/GenBank/DDBJ whole genome shotgun (WGS) entry which is preliminary data.</text>
</comment>
<organism evidence="2">
    <name type="scientific">Tanacetum cinerariifolium</name>
    <name type="common">Dalmatian daisy</name>
    <name type="synonym">Chrysanthemum cinerariifolium</name>
    <dbReference type="NCBI Taxonomy" id="118510"/>
    <lineage>
        <taxon>Eukaryota</taxon>
        <taxon>Viridiplantae</taxon>
        <taxon>Streptophyta</taxon>
        <taxon>Embryophyta</taxon>
        <taxon>Tracheophyta</taxon>
        <taxon>Spermatophyta</taxon>
        <taxon>Magnoliopsida</taxon>
        <taxon>eudicotyledons</taxon>
        <taxon>Gunneridae</taxon>
        <taxon>Pentapetalae</taxon>
        <taxon>asterids</taxon>
        <taxon>campanulids</taxon>
        <taxon>Asterales</taxon>
        <taxon>Asteraceae</taxon>
        <taxon>Asteroideae</taxon>
        <taxon>Anthemideae</taxon>
        <taxon>Anthemidinae</taxon>
        <taxon>Tanacetum</taxon>
    </lineage>
</organism>
<dbReference type="EMBL" id="BKCJ010213575">
    <property type="protein sequence ID" value="GEY82830.1"/>
    <property type="molecule type" value="Genomic_DNA"/>
</dbReference>
<reference evidence="2" key="1">
    <citation type="journal article" date="2019" name="Sci. Rep.">
        <title>Draft genome of Tanacetum cinerariifolium, the natural source of mosquito coil.</title>
        <authorList>
            <person name="Yamashiro T."/>
            <person name="Shiraishi A."/>
            <person name="Satake H."/>
            <person name="Nakayama K."/>
        </authorList>
    </citation>
    <scope>NUCLEOTIDE SEQUENCE</scope>
</reference>
<evidence type="ECO:0000256" key="1">
    <source>
        <dbReference type="SAM" id="MobiDB-lite"/>
    </source>
</evidence>
<protein>
    <submittedName>
        <fullName evidence="2">Ubiquitin hydrolase</fullName>
    </submittedName>
</protein>
<proteinExistence type="predicted"/>
<dbReference type="GO" id="GO:0016787">
    <property type="term" value="F:hydrolase activity"/>
    <property type="evidence" value="ECO:0007669"/>
    <property type="project" value="UniProtKB-KW"/>
</dbReference>
<accession>A0A699HXI3</accession>
<dbReference type="AlphaFoldDB" id="A0A699HXI3"/>
<feature type="region of interest" description="Disordered" evidence="1">
    <location>
        <begin position="293"/>
        <end position="321"/>
    </location>
</feature>
<sequence>MVKTSSSLENEPCCSKACKKNTETLNNKITDLADKRFDAKNMIYHYKLGLEQVESRLAEHKDQEIIYCEKIRGLEFKTESSDDYIEILKKELDLINKEKEGLDSKLTGFQTASKDLDSLLESQRLDKNKEGLGYNVVPPPPAQLYSPPKKDLSWTCLPKFADDTIIDYSRPSPTIKSNTNDTNINSSVSETRESPSIITSKPAIKFTKAAERTTTDKVETAKKPVVKYAELYRKTTKRSTVRGNQRNWNNLKSQQLRENFVMKNKACFNYGHFDHLSYNCGFGVKIGRSSPKNNYTHRSLSPRPAIHRPYRPPIRPVRPNMNAAQPKRTYFYKPTHSYNKRHFQATTQNFVAILIQRVKRLERELKARTPI</sequence>
<keyword evidence="2" id="KW-0378">Hydrolase</keyword>